<name>A0A914HRE7_GLORO</name>
<evidence type="ECO:0000256" key="1">
    <source>
        <dbReference type="SAM" id="MobiDB-lite"/>
    </source>
</evidence>
<feature type="transmembrane region" description="Helical" evidence="2">
    <location>
        <begin position="46"/>
        <end position="63"/>
    </location>
</feature>
<dbReference type="Proteomes" id="UP000887572">
    <property type="component" value="Unplaced"/>
</dbReference>
<evidence type="ECO:0000256" key="2">
    <source>
        <dbReference type="SAM" id="Phobius"/>
    </source>
</evidence>
<keyword evidence="2" id="KW-0472">Membrane</keyword>
<organism evidence="3 4">
    <name type="scientific">Globodera rostochiensis</name>
    <name type="common">Golden nematode worm</name>
    <name type="synonym">Heterodera rostochiensis</name>
    <dbReference type="NCBI Taxonomy" id="31243"/>
    <lineage>
        <taxon>Eukaryota</taxon>
        <taxon>Metazoa</taxon>
        <taxon>Ecdysozoa</taxon>
        <taxon>Nematoda</taxon>
        <taxon>Chromadorea</taxon>
        <taxon>Rhabditida</taxon>
        <taxon>Tylenchina</taxon>
        <taxon>Tylenchomorpha</taxon>
        <taxon>Tylenchoidea</taxon>
        <taxon>Heteroderidae</taxon>
        <taxon>Heteroderinae</taxon>
        <taxon>Globodera</taxon>
    </lineage>
</organism>
<keyword evidence="2" id="KW-0812">Transmembrane</keyword>
<sequence length="134" mass="15173">MTIYNWKQKLDKTTPKHMHSQNEQKELMKLYYEIKDKNRKINDKEIVKMLNIGIATLLFFIYTSDHGTRGLGQFGATSSAPLPLSFDCLFRAGKLTRSNFSSDNKNLDGQSNTVIPWGKKGKGNDGTTMQKGPN</sequence>
<evidence type="ECO:0000313" key="3">
    <source>
        <dbReference type="Proteomes" id="UP000887572"/>
    </source>
</evidence>
<feature type="compositionally biased region" description="Polar residues" evidence="1">
    <location>
        <begin position="98"/>
        <end position="114"/>
    </location>
</feature>
<proteinExistence type="predicted"/>
<protein>
    <submittedName>
        <fullName evidence="4">Uncharacterized protein</fullName>
    </submittedName>
</protein>
<feature type="region of interest" description="Disordered" evidence="1">
    <location>
        <begin position="98"/>
        <end position="134"/>
    </location>
</feature>
<evidence type="ECO:0000313" key="4">
    <source>
        <dbReference type="WBParaSite" id="Gr19_v10_g3955.t1"/>
    </source>
</evidence>
<keyword evidence="2" id="KW-1133">Transmembrane helix</keyword>
<keyword evidence="3" id="KW-1185">Reference proteome</keyword>
<dbReference type="AlphaFoldDB" id="A0A914HRE7"/>
<dbReference type="WBParaSite" id="Gr19_v10_g3955.t1">
    <property type="protein sequence ID" value="Gr19_v10_g3955.t1"/>
    <property type="gene ID" value="Gr19_v10_g3955"/>
</dbReference>
<reference evidence="4" key="1">
    <citation type="submission" date="2022-11" db="UniProtKB">
        <authorList>
            <consortium name="WormBaseParasite"/>
        </authorList>
    </citation>
    <scope>IDENTIFICATION</scope>
</reference>
<feature type="compositionally biased region" description="Polar residues" evidence="1">
    <location>
        <begin position="125"/>
        <end position="134"/>
    </location>
</feature>
<accession>A0A914HRE7</accession>